<proteinExistence type="predicted"/>
<evidence type="ECO:0000313" key="2">
    <source>
        <dbReference type="Proteomes" id="UP000234433"/>
    </source>
</evidence>
<organism evidence="1 2">
    <name type="scientific">Brevibacterium antiquum CNRZ 918</name>
    <dbReference type="NCBI Taxonomy" id="1255637"/>
    <lineage>
        <taxon>Bacteria</taxon>
        <taxon>Bacillati</taxon>
        <taxon>Actinomycetota</taxon>
        <taxon>Actinomycetes</taxon>
        <taxon>Micrococcales</taxon>
        <taxon>Brevibacteriaceae</taxon>
        <taxon>Brevibacterium</taxon>
    </lineage>
</organism>
<dbReference type="RefSeq" id="WP_101619528.1">
    <property type="nucleotide sequence ID" value="NZ_FXZD01000003.1"/>
</dbReference>
<dbReference type="AlphaFoldDB" id="A0A2H1J360"/>
<sequence length="71" mass="7722">MTEFPSALGQASADEEATALRAEADRMNALANDPSLIALAEIESAFYREIRYGYLDAQRTLQDAADRIGGK</sequence>
<reference evidence="1 2" key="1">
    <citation type="submission" date="2017-03" db="EMBL/GenBank/DDBJ databases">
        <authorList>
            <person name="Afonso C.L."/>
            <person name="Miller P.J."/>
            <person name="Scott M.A."/>
            <person name="Spackman E."/>
            <person name="Goraichik I."/>
            <person name="Dimitrov K.M."/>
            <person name="Suarez D.L."/>
            <person name="Swayne D.E."/>
        </authorList>
    </citation>
    <scope>NUCLEOTIDE SEQUENCE [LARGE SCALE GENOMIC DNA]</scope>
    <source>
        <strain evidence="1 2">CNRZ 918</strain>
    </source>
</reference>
<name>A0A2H1J360_9MICO</name>
<protein>
    <submittedName>
        <fullName evidence="1">Uncharacterized protein</fullName>
    </submittedName>
</protein>
<accession>A0A2H1J360</accession>
<gene>
    <name evidence="1" type="ORF">BANT918_01376</name>
</gene>
<evidence type="ECO:0000313" key="1">
    <source>
        <dbReference type="EMBL" id="SMX81811.1"/>
    </source>
</evidence>
<dbReference type="Proteomes" id="UP000234433">
    <property type="component" value="Unassembled WGS sequence"/>
</dbReference>
<dbReference type="EMBL" id="FXZD01000003">
    <property type="protein sequence ID" value="SMX81811.1"/>
    <property type="molecule type" value="Genomic_DNA"/>
</dbReference>